<dbReference type="RefSeq" id="WP_015709323.1">
    <property type="nucleotide sequence ID" value="NC_015578.1"/>
</dbReference>
<dbReference type="PANTHER" id="PTHR32481">
    <property type="entry name" value="AMINOPEPTIDASE"/>
    <property type="match status" value="1"/>
</dbReference>
<dbReference type="GO" id="GO:0004177">
    <property type="term" value="F:aminopeptidase activity"/>
    <property type="evidence" value="ECO:0007669"/>
    <property type="project" value="UniProtKB-UniRule"/>
</dbReference>
<dbReference type="Pfam" id="PF05343">
    <property type="entry name" value="Peptidase_M42"/>
    <property type="match status" value="1"/>
</dbReference>
<evidence type="ECO:0000313" key="9">
    <source>
        <dbReference type="EMBL" id="AEF85040.1"/>
    </source>
</evidence>
<dbReference type="EMBL" id="CP001843">
    <property type="protein sequence ID" value="AEF85040.1"/>
    <property type="molecule type" value="Genomic_DNA"/>
</dbReference>
<protein>
    <submittedName>
        <fullName evidence="9">Peptidase M42 family</fullName>
    </submittedName>
</protein>
<dbReference type="OrthoDB" id="9772053at2"/>
<dbReference type="eggNOG" id="COG1363">
    <property type="taxonomic scope" value="Bacteria"/>
</dbReference>
<evidence type="ECO:0000256" key="8">
    <source>
        <dbReference type="PIRSR" id="PIRSR001123-2"/>
    </source>
</evidence>
<dbReference type="PANTHER" id="PTHR32481:SF0">
    <property type="entry name" value="AMINOPEPTIDASE YPDE-RELATED"/>
    <property type="match status" value="1"/>
</dbReference>
<comment type="cofactor">
    <cofactor evidence="8">
        <name>a divalent metal cation</name>
        <dbReference type="ChEBI" id="CHEBI:60240"/>
    </cofactor>
    <text evidence="8">Binds 2 divalent metal cations per subunit.</text>
</comment>
<feature type="active site" description="Proton acceptor" evidence="7">
    <location>
        <position position="215"/>
    </location>
</feature>
<comment type="similarity">
    <text evidence="1 6">Belongs to the peptidase M42 family.</text>
</comment>
<feature type="binding site" evidence="8">
    <location>
        <position position="183"/>
    </location>
    <ligand>
        <name>Zn(2+)</name>
        <dbReference type="ChEBI" id="CHEBI:29105"/>
        <label>1</label>
    </ligand>
</feature>
<accession>F5YJY1</accession>
<evidence type="ECO:0000313" key="10">
    <source>
        <dbReference type="Proteomes" id="UP000009223"/>
    </source>
</evidence>
<keyword evidence="4 8" id="KW-0479">Metal-binding</keyword>
<dbReference type="SUPFAM" id="SSF53187">
    <property type="entry name" value="Zn-dependent exopeptidases"/>
    <property type="match status" value="1"/>
</dbReference>
<keyword evidence="2" id="KW-0031">Aminopeptidase</keyword>
<evidence type="ECO:0000256" key="6">
    <source>
        <dbReference type="PIRNR" id="PIRNR001123"/>
    </source>
</evidence>
<dbReference type="Proteomes" id="UP000009223">
    <property type="component" value="Chromosome"/>
</dbReference>
<dbReference type="AlphaFoldDB" id="F5YJY1"/>
<evidence type="ECO:0000256" key="4">
    <source>
        <dbReference type="ARBA" id="ARBA00022723"/>
    </source>
</evidence>
<dbReference type="Gene3D" id="3.40.630.10">
    <property type="entry name" value="Zn peptidases"/>
    <property type="match status" value="1"/>
</dbReference>
<dbReference type="HOGENOM" id="CLU_047249_0_2_12"/>
<feature type="binding site" evidence="8">
    <location>
        <position position="238"/>
    </location>
    <ligand>
        <name>Zn(2+)</name>
        <dbReference type="ChEBI" id="CHEBI:29105"/>
        <label>1</label>
    </ligand>
</feature>
<dbReference type="KEGG" id="tpi:TREPR_0709"/>
<reference evidence="10" key="1">
    <citation type="submission" date="2009-12" db="EMBL/GenBank/DDBJ databases">
        <title>Complete sequence of Treponema primitia strain ZAS-2.</title>
        <authorList>
            <person name="Tetu S.G."/>
            <person name="Matson E."/>
            <person name="Ren Q."/>
            <person name="Seshadri R."/>
            <person name="Elbourne L."/>
            <person name="Hassan K.A."/>
            <person name="Durkin A."/>
            <person name="Radune D."/>
            <person name="Mohamoud Y."/>
            <person name="Shay R."/>
            <person name="Jin S."/>
            <person name="Zhang X."/>
            <person name="Lucey K."/>
            <person name="Ballor N.R."/>
            <person name="Ottesen E."/>
            <person name="Rosenthal R."/>
            <person name="Allen A."/>
            <person name="Leadbetter J.R."/>
            <person name="Paulsen I.T."/>
        </authorList>
    </citation>
    <scope>NUCLEOTIDE SEQUENCE [LARGE SCALE GENOMIC DNA]</scope>
    <source>
        <strain evidence="10">ATCC BAA-887 / DSM 12427 / ZAS-2</strain>
    </source>
</reference>
<dbReference type="GO" id="GO:0046872">
    <property type="term" value="F:metal ion binding"/>
    <property type="evidence" value="ECO:0007669"/>
    <property type="project" value="UniProtKB-UniRule"/>
</dbReference>
<organism evidence="9 10">
    <name type="scientific">Treponema primitia (strain ATCC BAA-887 / DSM 12427 / ZAS-2)</name>
    <dbReference type="NCBI Taxonomy" id="545694"/>
    <lineage>
        <taxon>Bacteria</taxon>
        <taxon>Pseudomonadati</taxon>
        <taxon>Spirochaetota</taxon>
        <taxon>Spirochaetia</taxon>
        <taxon>Spirochaetales</taxon>
        <taxon>Treponemataceae</taxon>
        <taxon>Treponema</taxon>
    </lineage>
</organism>
<sequence>MEKKQTLGMIEAISNAPGVSGFEDEAVAVLRRYGEGLGEFSEDAMRNLYLKRSGHKPGLPQVQLDAHSDEVGFMVKAIRPNGVLDFITLGGWVPSNIPAHRVRVLNQDGQWISGVICSKPPHFLSDAERKAVPDVSDMAIDVGASSDREIREEYRIKVAAPVIPDVQFEYQENRDTMIGKAFDNRLGSAAILATLRELAGTELGVNVTGAFAAQEEVGLRGATVTAQVVRPDIAVSFEGSPADDTVVDAYAVQTALRKGPMLRHIDARMITNPRFQRFALDLAGKKGIPVQDAVRTGGSTNGGIIHLTGKAVPVIVIGIPVRYIHTHYGIASYADFENSVKLGCEVIRALSAEIIAGF</sequence>
<feature type="binding site" evidence="8">
    <location>
        <position position="216"/>
    </location>
    <ligand>
        <name>Zn(2+)</name>
        <dbReference type="ChEBI" id="CHEBI:29105"/>
        <label>2</label>
    </ligand>
</feature>
<feature type="binding site" evidence="8">
    <location>
        <position position="67"/>
    </location>
    <ligand>
        <name>Zn(2+)</name>
        <dbReference type="ChEBI" id="CHEBI:29105"/>
        <label>1</label>
    </ligand>
</feature>
<dbReference type="InterPro" id="IPR023367">
    <property type="entry name" value="Peptidase_M42_dom2"/>
</dbReference>
<name>F5YJY1_TREPZ</name>
<feature type="binding site" evidence="8">
    <location>
        <position position="183"/>
    </location>
    <ligand>
        <name>Zn(2+)</name>
        <dbReference type="ChEBI" id="CHEBI:29105"/>
        <label>2</label>
    </ligand>
</feature>
<dbReference type="GO" id="GO:0006508">
    <property type="term" value="P:proteolysis"/>
    <property type="evidence" value="ECO:0007669"/>
    <property type="project" value="UniProtKB-KW"/>
</dbReference>
<proteinExistence type="inferred from homology"/>
<feature type="binding site" evidence="8">
    <location>
        <position position="325"/>
    </location>
    <ligand>
        <name>Zn(2+)</name>
        <dbReference type="ChEBI" id="CHEBI:29105"/>
        <label>2</label>
    </ligand>
</feature>
<dbReference type="PIRSF" id="PIRSF001123">
    <property type="entry name" value="PepA_GA"/>
    <property type="match status" value="1"/>
</dbReference>
<keyword evidence="10" id="KW-1185">Reference proteome</keyword>
<keyword evidence="5" id="KW-0378">Hydrolase</keyword>
<gene>
    <name evidence="9" type="ordered locus">TREPR_0709</name>
</gene>
<evidence type="ECO:0000256" key="1">
    <source>
        <dbReference type="ARBA" id="ARBA00006272"/>
    </source>
</evidence>
<dbReference type="STRING" id="545694.TREPR_0709"/>
<keyword evidence="3" id="KW-0645">Protease</keyword>
<reference evidence="9 10" key="2">
    <citation type="journal article" date="2011" name="ISME J.">
        <title>RNA-seq reveals cooperative metabolic interactions between two termite-gut spirochete species in co-culture.</title>
        <authorList>
            <person name="Rosenthal A.Z."/>
            <person name="Matson E.G."/>
            <person name="Eldar A."/>
            <person name="Leadbetter J.R."/>
        </authorList>
    </citation>
    <scope>NUCLEOTIDE SEQUENCE [LARGE SCALE GENOMIC DNA]</scope>
    <source>
        <strain evidence="10">ATCC BAA-887 / DSM 12427 / ZAS-2</strain>
    </source>
</reference>
<evidence type="ECO:0000256" key="7">
    <source>
        <dbReference type="PIRSR" id="PIRSR001123-1"/>
    </source>
</evidence>
<evidence type="ECO:0000256" key="3">
    <source>
        <dbReference type="ARBA" id="ARBA00022670"/>
    </source>
</evidence>
<evidence type="ECO:0000256" key="2">
    <source>
        <dbReference type="ARBA" id="ARBA00022438"/>
    </source>
</evidence>
<dbReference type="SUPFAM" id="SSF101821">
    <property type="entry name" value="Aminopeptidase/glucanase lid domain"/>
    <property type="match status" value="1"/>
</dbReference>
<dbReference type="Gene3D" id="2.40.30.40">
    <property type="entry name" value="Peptidase M42, domain 2"/>
    <property type="match status" value="1"/>
</dbReference>
<evidence type="ECO:0000256" key="5">
    <source>
        <dbReference type="ARBA" id="ARBA00022801"/>
    </source>
</evidence>
<dbReference type="InterPro" id="IPR051464">
    <property type="entry name" value="Peptidase_M42_aminopept"/>
</dbReference>
<dbReference type="InterPro" id="IPR008007">
    <property type="entry name" value="Peptidase_M42"/>
</dbReference>